<evidence type="ECO:0000256" key="2">
    <source>
        <dbReference type="ARBA" id="ARBA00022679"/>
    </source>
</evidence>
<keyword evidence="3 4" id="KW-0663">Pyridoxal phosphate</keyword>
<dbReference type="SUPFAM" id="SSF53383">
    <property type="entry name" value="PLP-dependent transferases"/>
    <property type="match status" value="1"/>
</dbReference>
<dbReference type="Gene3D" id="3.40.640.10">
    <property type="entry name" value="Type I PLP-dependent aspartate aminotransferase-like (Major domain)"/>
    <property type="match status" value="1"/>
</dbReference>
<dbReference type="InterPro" id="IPR006235">
    <property type="entry name" value="OAc-hSer/O-AcSer_sulfhydrylase"/>
</dbReference>
<dbReference type="EMBL" id="CP155573">
    <property type="protein sequence ID" value="XFO65044.1"/>
    <property type="molecule type" value="Genomic_DNA"/>
</dbReference>
<evidence type="ECO:0000256" key="4">
    <source>
        <dbReference type="RuleBase" id="RU362118"/>
    </source>
</evidence>
<keyword evidence="2 5" id="KW-0808">Transferase</keyword>
<comment type="similarity">
    <text evidence="4">Belongs to the trans-sulfuration enzymes family.</text>
</comment>
<dbReference type="EC" id="2.5.1.-" evidence="5"/>
<dbReference type="InterPro" id="IPR015421">
    <property type="entry name" value="PyrdxlP-dep_Trfase_major"/>
</dbReference>
<comment type="cofactor">
    <cofactor evidence="1 4">
        <name>pyridoxal 5'-phosphate</name>
        <dbReference type="ChEBI" id="CHEBI:597326"/>
    </cofactor>
</comment>
<dbReference type="Proteomes" id="UP000216752">
    <property type="component" value="Chromosome"/>
</dbReference>
<evidence type="ECO:0000313" key="5">
    <source>
        <dbReference type="EMBL" id="XFO65044.1"/>
    </source>
</evidence>
<keyword evidence="6" id="KW-1185">Reference proteome</keyword>
<name>A0ABZ3IH90_9FIRM</name>
<dbReference type="InterPro" id="IPR000277">
    <property type="entry name" value="Cys/Met-Metab_PyrdxlP-dep_enz"/>
</dbReference>
<protein>
    <submittedName>
        <fullName evidence="5">O-acetyl-L-homoserine sulfhydrylase</fullName>
        <ecNumber evidence="5">2.5.1.-</ecNumber>
    </submittedName>
</protein>
<accession>A0ABZ3IH90</accession>
<reference evidence="5" key="1">
    <citation type="submission" date="2024-05" db="EMBL/GenBank/DDBJ databases">
        <title>Isolation and characterization of Sporomusa carbonis sp. nov., a carboxydotrophic hydrogenogen in the genus of Sporomusa isolated from a charcoal burning pile.</title>
        <authorList>
            <person name="Boeer T."/>
            <person name="Rosenbaum F."/>
            <person name="Eysell L."/>
            <person name="Mueller V."/>
            <person name="Daniel R."/>
            <person name="Poehlein A."/>
        </authorList>
    </citation>
    <scope>NUCLEOTIDE SEQUENCE [LARGE SCALE GENOMIC DNA]</scope>
    <source>
        <strain evidence="5">DSM 10669</strain>
    </source>
</reference>
<dbReference type="PANTHER" id="PTHR43797:SF2">
    <property type="entry name" value="HOMOCYSTEINE_CYSTEINE SYNTHASE"/>
    <property type="match status" value="1"/>
</dbReference>
<evidence type="ECO:0000256" key="3">
    <source>
        <dbReference type="ARBA" id="ARBA00022898"/>
    </source>
</evidence>
<evidence type="ECO:0000313" key="6">
    <source>
        <dbReference type="Proteomes" id="UP000216752"/>
    </source>
</evidence>
<organism evidence="5 6">
    <name type="scientific">Sporomusa silvacetica DSM 10669</name>
    <dbReference type="NCBI Taxonomy" id="1123289"/>
    <lineage>
        <taxon>Bacteria</taxon>
        <taxon>Bacillati</taxon>
        <taxon>Bacillota</taxon>
        <taxon>Negativicutes</taxon>
        <taxon>Selenomonadales</taxon>
        <taxon>Sporomusaceae</taxon>
        <taxon>Sporomusa</taxon>
    </lineage>
</organism>
<dbReference type="PANTHER" id="PTHR43797">
    <property type="entry name" value="HOMOCYSTEINE/CYSTEINE SYNTHASE"/>
    <property type="match status" value="1"/>
</dbReference>
<dbReference type="GO" id="GO:0016740">
    <property type="term" value="F:transferase activity"/>
    <property type="evidence" value="ECO:0007669"/>
    <property type="project" value="UniProtKB-KW"/>
</dbReference>
<evidence type="ECO:0000256" key="1">
    <source>
        <dbReference type="ARBA" id="ARBA00001933"/>
    </source>
</evidence>
<dbReference type="InterPro" id="IPR015424">
    <property type="entry name" value="PyrdxlP-dep_Trfase"/>
</dbReference>
<gene>
    <name evidence="5" type="ORF">SPSIL_011530</name>
</gene>
<sequence>MTAEQYKFDTLKVRGGYDPVQHNLAVSVPIYQTASYELGDTERVGRLFTFEEFGFLYSRIGNPTVAVLEERLVALDGGAAAVLSGRVWQQLHILF</sequence>
<dbReference type="Pfam" id="PF01053">
    <property type="entry name" value="Cys_Met_Meta_PP"/>
    <property type="match status" value="1"/>
</dbReference>
<proteinExistence type="inferred from homology"/>